<name>U6G6K1_9EIME</name>
<feature type="region of interest" description="Disordered" evidence="1">
    <location>
        <begin position="16"/>
        <end position="42"/>
    </location>
</feature>
<dbReference type="OrthoDB" id="10539873at2759"/>
<evidence type="ECO:0000256" key="1">
    <source>
        <dbReference type="SAM" id="MobiDB-lite"/>
    </source>
</evidence>
<organism evidence="2 3">
    <name type="scientific">Eimeria praecox</name>
    <dbReference type="NCBI Taxonomy" id="51316"/>
    <lineage>
        <taxon>Eukaryota</taxon>
        <taxon>Sar</taxon>
        <taxon>Alveolata</taxon>
        <taxon>Apicomplexa</taxon>
        <taxon>Conoidasida</taxon>
        <taxon>Coccidia</taxon>
        <taxon>Eucoccidiorida</taxon>
        <taxon>Eimeriorina</taxon>
        <taxon>Eimeriidae</taxon>
        <taxon>Eimeria</taxon>
    </lineage>
</organism>
<reference evidence="2" key="2">
    <citation type="submission" date="2013-10" db="EMBL/GenBank/DDBJ databases">
        <authorList>
            <person name="Aslett M."/>
        </authorList>
    </citation>
    <scope>NUCLEOTIDE SEQUENCE [LARGE SCALE GENOMIC DNA]</scope>
    <source>
        <strain evidence="2">Houghton</strain>
    </source>
</reference>
<accession>U6G6K1</accession>
<evidence type="ECO:0000313" key="3">
    <source>
        <dbReference type="Proteomes" id="UP000018201"/>
    </source>
</evidence>
<dbReference type="Proteomes" id="UP000018201">
    <property type="component" value="Unassembled WGS sequence"/>
</dbReference>
<proteinExistence type="predicted"/>
<feature type="compositionally biased region" description="Basic and acidic residues" evidence="1">
    <location>
        <begin position="21"/>
        <end position="33"/>
    </location>
</feature>
<sequence>MGCSCTRFPPLRRAGSVRQLARREDAGEPKRGEGGWSGRTAVRLTAPPGAQQCKTTPQMASGFSGGLVLREAPPLDQVVGRTAGSALVHGVVDFVLIRGIACSISGGKPLHDGLLRFLFGGAGADVALRPVAELAEKASSSPEDKLRHLAKGIDQHQDRVIASLRKRAISNEIQADMAPAAGRNIELVEKAGRLLLEGLGGAELRTGHHLGVSVIAHAGPIIKFAER</sequence>
<dbReference type="VEuPathDB" id="ToxoDB:EPH_0001920"/>
<gene>
    <name evidence="2" type="ORF">EPH_0001920</name>
</gene>
<reference evidence="2" key="1">
    <citation type="submission" date="2013-10" db="EMBL/GenBank/DDBJ databases">
        <title>Genomic analysis of the causative agents of coccidiosis in chickens.</title>
        <authorList>
            <person name="Reid A.J."/>
            <person name="Blake D."/>
            <person name="Billington K."/>
            <person name="Browne H."/>
            <person name="Dunn M."/>
            <person name="Hung S."/>
            <person name="Kawahara F."/>
            <person name="Miranda-Saavedra D."/>
            <person name="Mourier T."/>
            <person name="Nagra H."/>
            <person name="Otto T.D."/>
            <person name="Rawlings N."/>
            <person name="Sanchez A."/>
            <person name="Sanders M."/>
            <person name="Subramaniam C."/>
            <person name="Tay Y."/>
            <person name="Dear P."/>
            <person name="Doerig C."/>
            <person name="Gruber A."/>
            <person name="Parkinson J."/>
            <person name="Shirley M."/>
            <person name="Wan K.L."/>
            <person name="Berriman M."/>
            <person name="Tomley F."/>
            <person name="Pain A."/>
        </authorList>
    </citation>
    <scope>NUCLEOTIDE SEQUENCE [LARGE SCALE GENOMIC DNA]</scope>
    <source>
        <strain evidence="2">Houghton</strain>
    </source>
</reference>
<dbReference type="AlphaFoldDB" id="U6G6K1"/>
<evidence type="ECO:0000313" key="2">
    <source>
        <dbReference type="EMBL" id="CDI74249.1"/>
    </source>
</evidence>
<dbReference type="EMBL" id="HG690086">
    <property type="protein sequence ID" value="CDI74249.1"/>
    <property type="molecule type" value="Genomic_DNA"/>
</dbReference>
<protein>
    <submittedName>
        <fullName evidence="2">Uncharacterized protein</fullName>
    </submittedName>
</protein>
<keyword evidence="3" id="KW-1185">Reference proteome</keyword>